<dbReference type="PANTHER" id="PTHR35789:SF1">
    <property type="entry name" value="SPORE GERMINATION PROTEIN B3"/>
    <property type="match status" value="1"/>
</dbReference>
<feature type="chain" id="PRO_5039634863" description="Spore germination protein N-terminal domain-containing protein" evidence="1">
    <location>
        <begin position="23"/>
        <end position="212"/>
    </location>
</feature>
<feature type="domain" description="Spore germination protein N-terminal" evidence="2">
    <location>
        <begin position="22"/>
        <end position="176"/>
    </location>
</feature>
<dbReference type="Pfam" id="PF25198">
    <property type="entry name" value="Spore_GerAC_N"/>
    <property type="match status" value="1"/>
</dbReference>
<dbReference type="PROSITE" id="PS51257">
    <property type="entry name" value="PROKAR_LIPOPROTEIN"/>
    <property type="match status" value="1"/>
</dbReference>
<evidence type="ECO:0000259" key="2">
    <source>
        <dbReference type="Pfam" id="PF25198"/>
    </source>
</evidence>
<evidence type="ECO:0000313" key="4">
    <source>
        <dbReference type="Proteomes" id="UP000606499"/>
    </source>
</evidence>
<dbReference type="GO" id="GO:0009847">
    <property type="term" value="P:spore germination"/>
    <property type="evidence" value="ECO:0007669"/>
    <property type="project" value="InterPro"/>
</dbReference>
<gene>
    <name evidence="3" type="ORF">H8S45_05215</name>
</gene>
<dbReference type="RefSeq" id="WP_186949757.1">
    <property type="nucleotide sequence ID" value="NZ_JACOPL010000004.1"/>
</dbReference>
<evidence type="ECO:0000313" key="3">
    <source>
        <dbReference type="EMBL" id="MBC5724856.1"/>
    </source>
</evidence>
<organism evidence="3 4">
    <name type="scientific">Agathobaculum faecis</name>
    <dbReference type="NCBI Taxonomy" id="2763013"/>
    <lineage>
        <taxon>Bacteria</taxon>
        <taxon>Bacillati</taxon>
        <taxon>Bacillota</taxon>
        <taxon>Clostridia</taxon>
        <taxon>Eubacteriales</taxon>
        <taxon>Butyricicoccaceae</taxon>
        <taxon>Agathobaculum</taxon>
    </lineage>
</organism>
<sequence length="212" mass="22727">MKTVRNLLFPLLLLLLCGCSREVSPVSALALDRIDAGYRLTAEVVRQDSLDDTAAPAYLSVTGHDLPELVRNLRNILPGELYLSHAQVLLISEDVASESILPLADYLCEDNNVRLSLRVAVVRGGAADVLLENDDEVYALSEMLDQAARSGTLPDMPLYRATEVLHANGTAILPALYLDEFGQTAPAGTAVFSEERLSCFLDGGEIGGGADA</sequence>
<dbReference type="InterPro" id="IPR057336">
    <property type="entry name" value="GerAC_N"/>
</dbReference>
<dbReference type="Proteomes" id="UP000606499">
    <property type="component" value="Unassembled WGS sequence"/>
</dbReference>
<name>A0A923LT70_9FIRM</name>
<dbReference type="PANTHER" id="PTHR35789">
    <property type="entry name" value="SPORE GERMINATION PROTEIN B3"/>
    <property type="match status" value="1"/>
</dbReference>
<reference evidence="3" key="1">
    <citation type="submission" date="2020-08" db="EMBL/GenBank/DDBJ databases">
        <title>Genome public.</title>
        <authorList>
            <person name="Liu C."/>
            <person name="Sun Q."/>
        </authorList>
    </citation>
    <scope>NUCLEOTIDE SEQUENCE</scope>
    <source>
        <strain evidence="3">NSJ-28</strain>
    </source>
</reference>
<dbReference type="GO" id="GO:0016020">
    <property type="term" value="C:membrane"/>
    <property type="evidence" value="ECO:0007669"/>
    <property type="project" value="InterPro"/>
</dbReference>
<dbReference type="AlphaFoldDB" id="A0A923LT70"/>
<accession>A0A923LT70</accession>
<comment type="caution">
    <text evidence="3">The sequence shown here is derived from an EMBL/GenBank/DDBJ whole genome shotgun (WGS) entry which is preliminary data.</text>
</comment>
<dbReference type="InterPro" id="IPR008844">
    <property type="entry name" value="Spore_GerAC-like"/>
</dbReference>
<proteinExistence type="predicted"/>
<protein>
    <recommendedName>
        <fullName evidence="2">Spore germination protein N-terminal domain-containing protein</fullName>
    </recommendedName>
</protein>
<keyword evidence="1" id="KW-0732">Signal</keyword>
<evidence type="ECO:0000256" key="1">
    <source>
        <dbReference type="SAM" id="SignalP"/>
    </source>
</evidence>
<dbReference type="EMBL" id="JACOPL010000004">
    <property type="protein sequence ID" value="MBC5724856.1"/>
    <property type="molecule type" value="Genomic_DNA"/>
</dbReference>
<keyword evidence="4" id="KW-1185">Reference proteome</keyword>
<feature type="signal peptide" evidence="1">
    <location>
        <begin position="1"/>
        <end position="22"/>
    </location>
</feature>